<name>A0AAT9H7B2_9FLAO</name>
<keyword evidence="2" id="KW-0808">Transferase</keyword>
<sequence>MNYKEYTEANRIAWDEVNPIHQDFKKKYKSKFTLHDFSTLDEKLLEVLNKITFQNKSILQLCCNDGEELISLKKMNAGKCVGIDISVEAINSARSLNDQLDLDCIFHVEDVYEMDEITKKEKFDIVLMTVGALVWLPDLHQIMKKISKVLSSGGYLVIQEQHPFSWLIDEDMKLSEEENYFRKEPLKEEGGLDYLGKTEYNGSPNYSFNYTFSDLFNAIADNGLSLYKLFEYDNDISNLKEDLEQKKLSYPLSYICIAKKTNPIDE</sequence>
<dbReference type="PANTHER" id="PTHR43861">
    <property type="entry name" value="TRANS-ACONITATE 2-METHYLTRANSFERASE-RELATED"/>
    <property type="match status" value="1"/>
</dbReference>
<dbReference type="CDD" id="cd02440">
    <property type="entry name" value="AdoMet_MTases"/>
    <property type="match status" value="1"/>
</dbReference>
<keyword evidence="2" id="KW-0489">Methyltransferase</keyword>
<proteinExistence type="predicted"/>
<accession>A0AAT9H7B2</accession>
<reference evidence="2" key="1">
    <citation type="submission" date="2024-05" db="EMBL/GenBank/DDBJ databases">
        <title>Whole-Genome Sequence of CFS9, a Potential Fish Probiotic Isolated from the Body Surface of Silurus asotus.</title>
        <authorList>
            <person name="Kojima M."/>
            <person name="Tobioka K."/>
            <person name="Yokota K."/>
            <person name="Nakatani H."/>
            <person name="Hori K."/>
            <person name="Tamaru Y."/>
            <person name="Okazaki F."/>
        </authorList>
    </citation>
    <scope>NUCLEOTIDE SEQUENCE</scope>
    <source>
        <strain evidence="2">CFS9</strain>
    </source>
</reference>
<dbReference type="EMBL" id="AP031573">
    <property type="protein sequence ID" value="BFM45585.1"/>
    <property type="molecule type" value="Genomic_DNA"/>
</dbReference>
<dbReference type="GO" id="GO:0032259">
    <property type="term" value="P:methylation"/>
    <property type="evidence" value="ECO:0007669"/>
    <property type="project" value="UniProtKB-KW"/>
</dbReference>
<evidence type="ECO:0000313" key="2">
    <source>
        <dbReference type="EMBL" id="BFM45585.1"/>
    </source>
</evidence>
<feature type="domain" description="Methyltransferase" evidence="1">
    <location>
        <begin position="54"/>
        <end position="177"/>
    </location>
</feature>
<organism evidence="2">
    <name type="scientific">Flavobacterium sp. CFS9</name>
    <dbReference type="NCBI Taxonomy" id="3143118"/>
    <lineage>
        <taxon>Bacteria</taxon>
        <taxon>Pseudomonadati</taxon>
        <taxon>Bacteroidota</taxon>
        <taxon>Flavobacteriia</taxon>
        <taxon>Flavobacteriales</taxon>
        <taxon>Flavobacteriaceae</taxon>
        <taxon>Flavobacterium</taxon>
    </lineage>
</organism>
<dbReference type="Pfam" id="PF13847">
    <property type="entry name" value="Methyltransf_31"/>
    <property type="match status" value="1"/>
</dbReference>
<gene>
    <name evidence="2" type="ORF">CFS9_42260</name>
</gene>
<dbReference type="SUPFAM" id="SSF53335">
    <property type="entry name" value="S-adenosyl-L-methionine-dependent methyltransferases"/>
    <property type="match status" value="1"/>
</dbReference>
<dbReference type="AlphaFoldDB" id="A0AAT9H7B2"/>
<dbReference type="Gene3D" id="3.40.50.150">
    <property type="entry name" value="Vaccinia Virus protein VP39"/>
    <property type="match status" value="1"/>
</dbReference>
<dbReference type="InterPro" id="IPR025714">
    <property type="entry name" value="Methyltranfer_dom"/>
</dbReference>
<evidence type="ECO:0000259" key="1">
    <source>
        <dbReference type="Pfam" id="PF13847"/>
    </source>
</evidence>
<protein>
    <submittedName>
        <fullName evidence="2">Class I SAM-dependent methyltransferase</fullName>
    </submittedName>
</protein>
<dbReference type="RefSeq" id="WP_369616569.1">
    <property type="nucleotide sequence ID" value="NZ_AP031573.1"/>
</dbReference>
<dbReference type="InterPro" id="IPR029063">
    <property type="entry name" value="SAM-dependent_MTases_sf"/>
</dbReference>
<dbReference type="GO" id="GO:0008168">
    <property type="term" value="F:methyltransferase activity"/>
    <property type="evidence" value="ECO:0007669"/>
    <property type="project" value="UniProtKB-KW"/>
</dbReference>